<keyword evidence="3" id="KW-1185">Reference proteome</keyword>
<dbReference type="PANTHER" id="PTHR31169:SF15">
    <property type="entry name" value="EXPRESSED PROTEIN"/>
    <property type="match status" value="1"/>
</dbReference>
<dbReference type="GO" id="GO:0006355">
    <property type="term" value="P:regulation of DNA-templated transcription"/>
    <property type="evidence" value="ECO:0007669"/>
    <property type="project" value="InterPro"/>
</dbReference>
<evidence type="ECO:0000313" key="2">
    <source>
        <dbReference type="EMBL" id="PKI76722.1"/>
    </source>
</evidence>
<dbReference type="InterPro" id="IPR040221">
    <property type="entry name" value="CDCA7/CDA7L"/>
</dbReference>
<organism evidence="2 3">
    <name type="scientific">Punica granatum</name>
    <name type="common">Pomegranate</name>
    <dbReference type="NCBI Taxonomy" id="22663"/>
    <lineage>
        <taxon>Eukaryota</taxon>
        <taxon>Viridiplantae</taxon>
        <taxon>Streptophyta</taxon>
        <taxon>Embryophyta</taxon>
        <taxon>Tracheophyta</taxon>
        <taxon>Spermatophyta</taxon>
        <taxon>Magnoliopsida</taxon>
        <taxon>eudicotyledons</taxon>
        <taxon>Gunneridae</taxon>
        <taxon>Pentapetalae</taxon>
        <taxon>rosids</taxon>
        <taxon>malvids</taxon>
        <taxon>Myrtales</taxon>
        <taxon>Lythraceae</taxon>
        <taxon>Punica</taxon>
    </lineage>
</organism>
<evidence type="ECO:0000313" key="3">
    <source>
        <dbReference type="Proteomes" id="UP000233551"/>
    </source>
</evidence>
<accession>A0A2I0L7Q3</accession>
<reference evidence="2 3" key="1">
    <citation type="submission" date="2017-11" db="EMBL/GenBank/DDBJ databases">
        <title>De-novo sequencing of pomegranate (Punica granatum L.) genome.</title>
        <authorList>
            <person name="Akparov Z."/>
            <person name="Amiraslanov A."/>
            <person name="Hajiyeva S."/>
            <person name="Abbasov M."/>
            <person name="Kaur K."/>
            <person name="Hamwieh A."/>
            <person name="Solovyev V."/>
            <person name="Salamov A."/>
            <person name="Braich B."/>
            <person name="Kosarev P."/>
            <person name="Mahmoud A."/>
            <person name="Hajiyev E."/>
            <person name="Babayeva S."/>
            <person name="Izzatullayeva V."/>
            <person name="Mammadov A."/>
            <person name="Mammadov A."/>
            <person name="Sharifova S."/>
            <person name="Ojaghi J."/>
            <person name="Eynullazada K."/>
            <person name="Bayramov B."/>
            <person name="Abdulazimova A."/>
            <person name="Shahmuradov I."/>
        </authorList>
    </citation>
    <scope>NUCLEOTIDE SEQUENCE [LARGE SCALE GENOMIC DNA]</scope>
    <source>
        <strain evidence="3">cv. AG2017</strain>
        <tissue evidence="2">Leaf</tissue>
    </source>
</reference>
<comment type="caution">
    <text evidence="2">The sequence shown here is derived from an EMBL/GenBank/DDBJ whole genome shotgun (WGS) entry which is preliminary data.</text>
</comment>
<gene>
    <name evidence="2" type="ORF">CRG98_002890</name>
</gene>
<evidence type="ECO:0000256" key="1">
    <source>
        <dbReference type="SAM" id="MobiDB-lite"/>
    </source>
</evidence>
<dbReference type="Proteomes" id="UP000233551">
    <property type="component" value="Unassembled WGS sequence"/>
</dbReference>
<proteinExistence type="predicted"/>
<feature type="compositionally biased region" description="Pro residues" evidence="1">
    <location>
        <begin position="296"/>
        <end position="309"/>
    </location>
</feature>
<dbReference type="GO" id="GO:0005634">
    <property type="term" value="C:nucleus"/>
    <property type="evidence" value="ECO:0007669"/>
    <property type="project" value="TreeGrafter"/>
</dbReference>
<sequence>MAIGRLSSSIDYEELRQARILENKARLASLGLQKTIFDLRAITSPTKSAVTNIRKWPKKEYTLTSLRRSNRLKGIHAQDDATMAIGRLNTTINYEDLRRARILENKARLASLGLQQTISDLRAIASPAKSAATSVRKHTKEVYSLASLRRSDRLKRLPAQGNTGDASNSLRRSARLKRVKNHLANPFPVSAGRRHCAAKKIASDAERQIVQFVIQGTAFCAEAVSRLDMEKFDVPEEAQQNANRTCNLSRVSEPRRSEQLSRATECKTAPDMTRIFVSPSESGPTSSSGPMSIYSPSPPARPPASPPPT</sequence>
<dbReference type="PANTHER" id="PTHR31169">
    <property type="entry name" value="OS05G0300700 PROTEIN"/>
    <property type="match status" value="1"/>
</dbReference>
<feature type="region of interest" description="Disordered" evidence="1">
    <location>
        <begin position="236"/>
        <end position="309"/>
    </location>
</feature>
<dbReference type="AlphaFoldDB" id="A0A2I0L7Q3"/>
<dbReference type="EMBL" id="PGOL01000110">
    <property type="protein sequence ID" value="PKI76722.1"/>
    <property type="molecule type" value="Genomic_DNA"/>
</dbReference>
<feature type="compositionally biased region" description="Low complexity" evidence="1">
    <location>
        <begin position="278"/>
        <end position="295"/>
    </location>
</feature>
<protein>
    <submittedName>
        <fullName evidence="2">Uncharacterized protein</fullName>
    </submittedName>
</protein>
<feature type="compositionally biased region" description="Polar residues" evidence="1">
    <location>
        <begin position="238"/>
        <end position="250"/>
    </location>
</feature>
<name>A0A2I0L7Q3_PUNGR</name>